<protein>
    <submittedName>
        <fullName evidence="2">AAA domain-containing protein</fullName>
    </submittedName>
</protein>
<comment type="caution">
    <text evidence="2">The sequence shown here is derived from an EMBL/GenBank/DDBJ whole genome shotgun (WGS) entry which is preliminary data.</text>
</comment>
<dbReference type="Pfam" id="PF13558">
    <property type="entry name" value="SbcC_Walker_B"/>
    <property type="match status" value="1"/>
</dbReference>
<dbReference type="Proteomes" id="UP000267187">
    <property type="component" value="Unassembled WGS sequence"/>
</dbReference>
<gene>
    <name evidence="2" type="ORF">DFR27_0903</name>
</gene>
<accession>A0A3M0AC10</accession>
<dbReference type="Pfam" id="PF13555">
    <property type="entry name" value="AAA_29"/>
    <property type="match status" value="1"/>
</dbReference>
<name>A0A3M0AC10_9GAMM</name>
<proteinExistence type="predicted"/>
<organism evidence="2 3">
    <name type="scientific">Umboniibacter marinipuniceus</name>
    <dbReference type="NCBI Taxonomy" id="569599"/>
    <lineage>
        <taxon>Bacteria</taxon>
        <taxon>Pseudomonadati</taxon>
        <taxon>Pseudomonadota</taxon>
        <taxon>Gammaproteobacteria</taxon>
        <taxon>Cellvibrionales</taxon>
        <taxon>Cellvibrionaceae</taxon>
        <taxon>Umboniibacter</taxon>
    </lineage>
</organism>
<sequence>MYLKQFIFVNWGNLPNQIFDFGPLNLLSGGNGSGKTTAADAIQTLMTAAHDNLYSFNPGQDESSQRTRGKTVRTLASYFLGCDDGSYSRPQRTDGYLAANFWPSEGEDVEPFAVVLHGRAHLEQSGSQRVARLDSLQFFILRGQQLSLEDFVHDQKISDGAKLGQRLAQRYPAHLIERYDRKKSYLGRLYGALRGKDDAVSDREAMHCAKTFARFMAYKPVRSINDFVANEVLEKKDLAEAIRNVSSLMKTIHGMEASAGAIRASTELLEHAQGHASFFINEWLATNELQYTAAQSRYLADQRDYVQAKKIQQQVRANIQDNNELRASLEQQQGVLRQQLISLEAQKQGLTGADAVRLEQDLKKNEADLARCAKAALDEQNKVEAALTIARFLSAGENKISSFEESDALVEVARSVAQSYQPLDLSAVMSADWIDESRFDELAKAAMDNQRLLRRFAEVASPTGLGGTFYQSLQAEHATLAAEHTSLTKSCQSLQQQIDGLEQSRSSYPRYVSHALAVLAEALPKADARVMCDYVTVDDVRWQSAIEGYLGGARFNIIVDEDYEAEAAEVLRKHPEVGRGVRVVQGRKARADMGKLSRVASDSIVQLMRFEHAAAEAFITASFANVLQVDTTRELGGVRRGLTANGLGAAGYAVFKCGLPDHELVFGKGARERSKLAKREQLSSELEELGRISSRRQIIGDTLKQLAKVQPVAIGDELLNVANALQSANRLRKQISLLEAGDHGELDTQLAQVLEDERALAEQLGQLQIALGSLNSELSQIERKIERSNKQQLETEALVDDAEANLRELAARWPDYDLEAAVVAADERATKDSAKVLTELATQKRDELGASINQLESCLIKHNSTLDEATSIPFMPESRQLNKALFDCVVDTHTLVDVEYNRLKNNVLAKKYEQLKHYKESFDNTFVTHLCHSVYQSVSDGERALEDLNAELIHHAFGADRERYSFGWEWEPEFKEYWDFFAEVTRAPSVEGATNSLFDSQLTAKFGHVRDRLMAMLLDEDEQRALKNLEDLTDYRRYRRYEIYKTPEGKQSIALSEYGTGSGGQLETPAYIIRAAAITSAFKFSESGSHLRMVLVDEAFSKMDEHRSREVIDYLTNRLGLQLSFVMPTSKSGPFMDLISNQFVFAKVPVGAKRGELATGVLVDRQVLNQQRVAELWESHRQQLRSQAELAFLAEL</sequence>
<keyword evidence="3" id="KW-1185">Reference proteome</keyword>
<dbReference type="PANTHER" id="PTHR32182:SF22">
    <property type="entry name" value="ATP-DEPENDENT ENDONUCLEASE, OLD FAMILY-RELATED"/>
    <property type="match status" value="1"/>
</dbReference>
<evidence type="ECO:0000256" key="1">
    <source>
        <dbReference type="SAM" id="Coils"/>
    </source>
</evidence>
<dbReference type="RefSeq" id="WP_121876271.1">
    <property type="nucleotide sequence ID" value="NZ_REFJ01000002.1"/>
</dbReference>
<dbReference type="SUPFAM" id="SSF52540">
    <property type="entry name" value="P-loop containing nucleoside triphosphate hydrolases"/>
    <property type="match status" value="1"/>
</dbReference>
<evidence type="ECO:0000313" key="2">
    <source>
        <dbReference type="EMBL" id="RMA81109.1"/>
    </source>
</evidence>
<reference evidence="2 3" key="1">
    <citation type="submission" date="2018-10" db="EMBL/GenBank/DDBJ databases">
        <title>Genomic Encyclopedia of Type Strains, Phase IV (KMG-IV): sequencing the most valuable type-strain genomes for metagenomic binning, comparative biology and taxonomic classification.</title>
        <authorList>
            <person name="Goeker M."/>
        </authorList>
    </citation>
    <scope>NUCLEOTIDE SEQUENCE [LARGE SCALE GENOMIC DNA]</scope>
    <source>
        <strain evidence="2 3">DSM 25080</strain>
    </source>
</reference>
<dbReference type="PANTHER" id="PTHR32182">
    <property type="entry name" value="DNA REPLICATION AND REPAIR PROTEIN RECF"/>
    <property type="match status" value="1"/>
</dbReference>
<dbReference type="InterPro" id="IPR027417">
    <property type="entry name" value="P-loop_NTPase"/>
</dbReference>
<dbReference type="Gene3D" id="3.40.50.300">
    <property type="entry name" value="P-loop containing nucleotide triphosphate hydrolases"/>
    <property type="match status" value="1"/>
</dbReference>
<dbReference type="GO" id="GO:0006302">
    <property type="term" value="P:double-strand break repair"/>
    <property type="evidence" value="ECO:0007669"/>
    <property type="project" value="TreeGrafter"/>
</dbReference>
<dbReference type="GO" id="GO:0000731">
    <property type="term" value="P:DNA synthesis involved in DNA repair"/>
    <property type="evidence" value="ECO:0007669"/>
    <property type="project" value="TreeGrafter"/>
</dbReference>
<dbReference type="OrthoDB" id="174137at2"/>
<dbReference type="AlphaFoldDB" id="A0A3M0AC10"/>
<evidence type="ECO:0000313" key="3">
    <source>
        <dbReference type="Proteomes" id="UP000267187"/>
    </source>
</evidence>
<keyword evidence="1" id="KW-0175">Coiled coil</keyword>
<feature type="coiled-coil region" evidence="1">
    <location>
        <begin position="764"/>
        <end position="812"/>
    </location>
</feature>
<feature type="coiled-coil region" evidence="1">
    <location>
        <begin position="312"/>
        <end position="375"/>
    </location>
</feature>
<dbReference type="EMBL" id="REFJ01000002">
    <property type="protein sequence ID" value="RMA81109.1"/>
    <property type="molecule type" value="Genomic_DNA"/>
</dbReference>